<keyword evidence="7" id="KW-0732">Signal</keyword>
<dbReference type="InterPro" id="IPR005594">
    <property type="entry name" value="YadA_C"/>
</dbReference>
<comment type="similarity">
    <text evidence="3">Belongs to the autotransporter-2 (AT-2) (TC 1.B.40) family.</text>
</comment>
<dbReference type="InterPro" id="IPR011049">
    <property type="entry name" value="Serralysin-like_metalloprot_C"/>
</dbReference>
<dbReference type="Gene3D" id="2.20.70.140">
    <property type="match status" value="3"/>
</dbReference>
<dbReference type="Gene3D" id="6.10.250.2040">
    <property type="match status" value="2"/>
</dbReference>
<evidence type="ECO:0000256" key="8">
    <source>
        <dbReference type="ARBA" id="ARBA00022927"/>
    </source>
</evidence>
<evidence type="ECO:0000256" key="5">
    <source>
        <dbReference type="ARBA" id="ARBA00022452"/>
    </source>
</evidence>
<dbReference type="SUPFAM" id="SSF54523">
    <property type="entry name" value="Pili subunits"/>
    <property type="match status" value="1"/>
</dbReference>
<comment type="subcellular location">
    <subcellularLocation>
        <location evidence="2">Cell outer membrane</location>
    </subcellularLocation>
    <subcellularLocation>
        <location evidence="1">Cell surface</location>
    </subcellularLocation>
</comment>
<dbReference type="Pfam" id="PF03895">
    <property type="entry name" value="YadA_anchor"/>
    <property type="match status" value="1"/>
</dbReference>
<name>A0A7D7N9I6_9NEIS</name>
<dbReference type="InterPro" id="IPR008635">
    <property type="entry name" value="Coiled_stalk_dom"/>
</dbReference>
<evidence type="ECO:0000256" key="3">
    <source>
        <dbReference type="ARBA" id="ARBA00005848"/>
    </source>
</evidence>
<dbReference type="SUPFAM" id="SSF101967">
    <property type="entry name" value="Adhesin YadA, collagen-binding domain"/>
    <property type="match status" value="3"/>
</dbReference>
<dbReference type="GO" id="GO:0015031">
    <property type="term" value="P:protein transport"/>
    <property type="evidence" value="ECO:0007669"/>
    <property type="project" value="UniProtKB-KW"/>
</dbReference>
<keyword evidence="4" id="KW-0813">Transport</keyword>
<keyword evidence="5" id="KW-1134">Transmembrane beta strand</keyword>
<evidence type="ECO:0000256" key="9">
    <source>
        <dbReference type="ARBA" id="ARBA00023136"/>
    </source>
</evidence>
<dbReference type="SUPFAM" id="SSF101999">
    <property type="entry name" value="Trimeric adhesin"/>
    <property type="match status" value="1"/>
</dbReference>
<dbReference type="AlphaFoldDB" id="A0A7D7N9I6"/>
<evidence type="ECO:0000256" key="7">
    <source>
        <dbReference type="ARBA" id="ARBA00022729"/>
    </source>
</evidence>
<dbReference type="KEGG" id="nsg:H3L94_00455"/>
<feature type="domain" description="Trimeric autotransporter adhesin YadA-like C-terminal membrane anchor" evidence="11">
    <location>
        <begin position="1132"/>
        <end position="1192"/>
    </location>
</feature>
<evidence type="ECO:0000259" key="12">
    <source>
        <dbReference type="Pfam" id="PF05662"/>
    </source>
</evidence>
<evidence type="ECO:0000256" key="2">
    <source>
        <dbReference type="ARBA" id="ARBA00004442"/>
    </source>
</evidence>
<dbReference type="Pfam" id="PF05662">
    <property type="entry name" value="YadA_stalk"/>
    <property type="match status" value="4"/>
</dbReference>
<keyword evidence="8" id="KW-0653">Protein transport</keyword>
<feature type="domain" description="Trimeric autotransporter adhesin YadA-like stalk" evidence="12">
    <location>
        <begin position="474"/>
        <end position="504"/>
    </location>
</feature>
<keyword evidence="9" id="KW-0472">Membrane</keyword>
<reference evidence="13 14" key="1">
    <citation type="submission" date="2020-07" db="EMBL/GenBank/DDBJ databases">
        <title>Genomic diversity of species in the Neisseriaceae family.</title>
        <authorList>
            <person name="Vincent A.T."/>
            <person name="Bernet E."/>
            <person name="Veyrier F.J."/>
        </authorList>
    </citation>
    <scope>NUCLEOTIDE SEQUENCE [LARGE SCALE GENOMIC DNA]</scope>
    <source>
        <strain evidence="13 14">DSM 22244</strain>
    </source>
</reference>
<accession>A0A7D7N9I6</accession>
<dbReference type="InterPro" id="IPR037174">
    <property type="entry name" value="Trimeric_adhesin"/>
</dbReference>
<evidence type="ECO:0000259" key="11">
    <source>
        <dbReference type="Pfam" id="PF03895"/>
    </source>
</evidence>
<evidence type="ECO:0000256" key="4">
    <source>
        <dbReference type="ARBA" id="ARBA00022448"/>
    </source>
</evidence>
<dbReference type="InterPro" id="IPR045584">
    <property type="entry name" value="Pilin-like"/>
</dbReference>
<evidence type="ECO:0000256" key="10">
    <source>
        <dbReference type="ARBA" id="ARBA00023237"/>
    </source>
</evidence>
<dbReference type="Gene3D" id="3.90.1780.10">
    <property type="entry name" value="Trimeric adhesin"/>
    <property type="match status" value="3"/>
</dbReference>
<dbReference type="GO" id="GO:0009279">
    <property type="term" value="C:cell outer membrane"/>
    <property type="evidence" value="ECO:0007669"/>
    <property type="project" value="UniProtKB-SubCell"/>
</dbReference>
<dbReference type="EMBL" id="CP059567">
    <property type="protein sequence ID" value="QMT40577.1"/>
    <property type="molecule type" value="Genomic_DNA"/>
</dbReference>
<feature type="domain" description="Trimeric autotransporter adhesin YadA-like stalk" evidence="12">
    <location>
        <begin position="1066"/>
        <end position="1099"/>
    </location>
</feature>
<evidence type="ECO:0000313" key="13">
    <source>
        <dbReference type="EMBL" id="QMT40577.1"/>
    </source>
</evidence>
<dbReference type="Gene3D" id="3.30.1300.30">
    <property type="entry name" value="GSPII I/J protein-like"/>
    <property type="match status" value="1"/>
</dbReference>
<dbReference type="Proteomes" id="UP000514752">
    <property type="component" value="Chromosome"/>
</dbReference>
<dbReference type="Gene3D" id="1.20.5.2280">
    <property type="match status" value="1"/>
</dbReference>
<dbReference type="Gene3D" id="2.150.10.10">
    <property type="entry name" value="Serralysin-like metalloprotease, C-terminal"/>
    <property type="match status" value="1"/>
</dbReference>
<proteinExistence type="inferred from homology"/>
<dbReference type="GO" id="GO:0009986">
    <property type="term" value="C:cell surface"/>
    <property type="evidence" value="ECO:0007669"/>
    <property type="project" value="UniProtKB-SubCell"/>
</dbReference>
<evidence type="ECO:0000256" key="6">
    <source>
        <dbReference type="ARBA" id="ARBA00022692"/>
    </source>
</evidence>
<keyword evidence="10" id="KW-0998">Cell outer membrane</keyword>
<evidence type="ECO:0000313" key="14">
    <source>
        <dbReference type="Proteomes" id="UP000514752"/>
    </source>
</evidence>
<keyword evidence="6" id="KW-0812">Transmembrane</keyword>
<dbReference type="RefSeq" id="WP_182122221.1">
    <property type="nucleotide sequence ID" value="NZ_CP059567.1"/>
</dbReference>
<organism evidence="13 14">
    <name type="scientific">Neisseria shayeganii</name>
    <dbReference type="NCBI Taxonomy" id="607712"/>
    <lineage>
        <taxon>Bacteria</taxon>
        <taxon>Pseudomonadati</taxon>
        <taxon>Pseudomonadota</taxon>
        <taxon>Betaproteobacteria</taxon>
        <taxon>Neisseriales</taxon>
        <taxon>Neisseriaceae</taxon>
        <taxon>Neisseria</taxon>
    </lineage>
</organism>
<protein>
    <submittedName>
        <fullName evidence="13">YadA-like family protein</fullName>
    </submittedName>
</protein>
<gene>
    <name evidence="13" type="ORF">H3L94_00455</name>
</gene>
<feature type="domain" description="Trimeric autotransporter adhesin YadA-like stalk" evidence="12">
    <location>
        <begin position="645"/>
        <end position="683"/>
    </location>
</feature>
<sequence length="1192" mass="118135">MPLIADRARFTASATAEAAPVLANNQVYVLGIADQADKDAVAATAKNTLGEVSVGGKTQAGELETRQITHVAAGTENSDAVNVSQLKAVANQVEDAKLQAAGNTTALGGGANYDPANNAYTAPTYTVVNAAGAPVTYTNAAGNTAATTANNVGDAVTQLNTYINQGWQVLDNGGAVKGTVTPGDKVQFVNGNGTTANVTTEADGVTKVTFDVAATPAIETTTLAHTDGKVNVPNAPDNAKMVTAEGIANAINNSGFTLTAQGETSTASLVNPGEKVDLSSGDGNLVISKDATSNNVNFNLAPVVTIGPNSGGSPITINGTAGNISGLAANLPVTTSTGTPTTAQTAPANPAIGNAATVGDVLNAGWNLQVGGAPTDFVRPYDTVNFVGANGATVTTNTDGAKTTITIGMNAQGQAESAQLPVVYTDAAGNKLYKHTDDKFYTQPNGGGNEVDPPNVIASMQNAIGQTTYAMTLANVAPGVNNTDAVNVSQLKGAADALGGGAAIADGSNPAIPAGTFIAPSYTITKTDGTQYNPANNVADALKNLNDEVVKPLTFAGDSGGNVERKLGSTVNIKGGATGNLTNGNIGVEADPQTGTLNVKLAENIDLGNNGSVVMGDTKVDDNGLAIIGGPSITKAGINAGDKVISGVANGVAPTDAVNVSQLQAVQAQAGKHNTVKAGTNVTVDEGVNAAGGIEYTVNAKDTVTTVAATAGETVVAQSGTPEAPVYTVGLADQVKTDIAQGVAAKDAVDNKGLDFAGDTGTTGARKLGESLKVSGDTNITTEATVAGLQIKLNPDLAVTSVKAGDTLLNDNGLAITGGPNVTKAGIDAGGKQITNVASGGDTDTNGANIGDVKRLAAAAAAAADTSASVSAGSTAVTVTPKAPVNGVTDYAVDLSQAAKDSLAKADTAVQNVVGDSNITAQKNGDTVNLSLAPVVNIGPAQGGNPVTINGNAGTIGGLTNTTWNGTPVSGRAATEDQLAQVATAAGKRNTVSAGTNIVVTPTTANGVTNYQVATNPNMTLTSVTTTDAAGNQTVTNGNGVTITPAAQGKAPVSLTGDGLNNGGNKITNVAEGTAGTDAVNVDQLNKAINNVNVTIPGQLQGRLNGIENRVNQVENTANAGVAQAIATAGLPQAYLPGKSMVAVGGGYYKGETGYAVGFSTISDGGNWIIKGTASGNSRGHFGASVGAGYQW</sequence>
<feature type="domain" description="Trimeric autotransporter adhesin YadA-like stalk" evidence="12">
    <location>
        <begin position="67"/>
        <end position="105"/>
    </location>
</feature>
<evidence type="ECO:0000256" key="1">
    <source>
        <dbReference type="ARBA" id="ARBA00004241"/>
    </source>
</evidence>